<name>A0A4Y8KSK4_9BACT</name>
<organism evidence="1 2">
    <name type="scientific">Dysgonomonas capnocytophagoides</name>
    <dbReference type="NCBI Taxonomy" id="45254"/>
    <lineage>
        <taxon>Bacteria</taxon>
        <taxon>Pseudomonadati</taxon>
        <taxon>Bacteroidota</taxon>
        <taxon>Bacteroidia</taxon>
        <taxon>Bacteroidales</taxon>
        <taxon>Dysgonomonadaceae</taxon>
        <taxon>Dysgonomonas</taxon>
    </lineage>
</organism>
<sequence length="174" mass="19986">MAAPRKNQFWKLRSKHGRDTLFTTPDLLWEAACEYFEWCDKKPWNKNEAVKSGDKSGTIIKIPTQRPYSLSGLCLYLGCNQAYFYQFEERCGEDFSYIITRIKEIIETQQFEGAVVGAFNANIIARKLGLADKKELGGSMEIYNKFDSMSENEIDEYLKSNGIDPDNFASESQE</sequence>
<dbReference type="InterPro" id="IPR032066">
    <property type="entry name" value="GP3_package"/>
</dbReference>
<accession>A0A4Y8KSK4</accession>
<proteinExistence type="predicted"/>
<evidence type="ECO:0000313" key="2">
    <source>
        <dbReference type="Proteomes" id="UP000297861"/>
    </source>
</evidence>
<dbReference type="AlphaFoldDB" id="A0A4Y8KSK4"/>
<reference evidence="1 2" key="1">
    <citation type="submission" date="2019-03" db="EMBL/GenBank/DDBJ databases">
        <title>San Antonio Military Medical Center submission to MRSN (WRAIR), pending publication.</title>
        <authorList>
            <person name="Blyth D.M."/>
            <person name="Mccarthy S.L."/>
            <person name="Schall S.E."/>
            <person name="Stam J.A."/>
            <person name="Ong A.C."/>
            <person name="Mcgann P.T."/>
        </authorList>
    </citation>
    <scope>NUCLEOTIDE SEQUENCE [LARGE SCALE GENOMIC DNA]</scope>
    <source>
        <strain evidence="1 2">MRSN571793</strain>
    </source>
</reference>
<dbReference type="Gene3D" id="1.10.132.80">
    <property type="match status" value="1"/>
</dbReference>
<dbReference type="Proteomes" id="UP000297861">
    <property type="component" value="Unassembled WGS sequence"/>
</dbReference>
<comment type="caution">
    <text evidence="1">The sequence shown here is derived from an EMBL/GenBank/DDBJ whole genome shotgun (WGS) entry which is preliminary data.</text>
</comment>
<gene>
    <name evidence="1" type="ORF">E2605_18880</name>
</gene>
<protein>
    <submittedName>
        <fullName evidence="1">DNA packaging protein</fullName>
    </submittedName>
</protein>
<dbReference type="Pfam" id="PF16677">
    <property type="entry name" value="GP3_package"/>
    <property type="match status" value="1"/>
</dbReference>
<evidence type="ECO:0000313" key="1">
    <source>
        <dbReference type="EMBL" id="TFD92172.1"/>
    </source>
</evidence>
<dbReference type="EMBL" id="SOML01000018">
    <property type="protein sequence ID" value="TFD92172.1"/>
    <property type="molecule type" value="Genomic_DNA"/>
</dbReference>
<keyword evidence="2" id="KW-1185">Reference proteome</keyword>
<dbReference type="RefSeq" id="WP_134437580.1">
    <property type="nucleotide sequence ID" value="NZ_SOML01000018.1"/>
</dbReference>
<dbReference type="OrthoDB" id="8100717at2"/>